<dbReference type="InterPro" id="IPR001789">
    <property type="entry name" value="Sig_transdc_resp-reg_receiver"/>
</dbReference>
<dbReference type="PANTHER" id="PTHR44591:SF3">
    <property type="entry name" value="RESPONSE REGULATORY DOMAIN-CONTAINING PROTEIN"/>
    <property type="match status" value="1"/>
</dbReference>
<reference evidence="4 5" key="1">
    <citation type="submission" date="2020-08" db="EMBL/GenBank/DDBJ databases">
        <title>The Agave Microbiome: Exploring the role of microbial communities in plant adaptations to desert environments.</title>
        <authorList>
            <person name="Partida-Martinez L.P."/>
        </authorList>
    </citation>
    <scope>NUCLEOTIDE SEQUENCE [LARGE SCALE GENOMIC DNA]</scope>
    <source>
        <strain evidence="4 5">AS2.3</strain>
    </source>
</reference>
<dbReference type="EMBL" id="JACCBY010000004">
    <property type="protein sequence ID" value="NYD91108.1"/>
    <property type="molecule type" value="Genomic_DNA"/>
</dbReference>
<dbReference type="RefSeq" id="WP_179509546.1">
    <property type="nucleotide sequence ID" value="NZ_JACCBY010000004.1"/>
</dbReference>
<keyword evidence="1 2" id="KW-0597">Phosphoprotein</keyword>
<dbReference type="Gene3D" id="3.40.50.2300">
    <property type="match status" value="1"/>
</dbReference>
<dbReference type="SMART" id="SM00448">
    <property type="entry name" value="REC"/>
    <property type="match status" value="1"/>
</dbReference>
<evidence type="ECO:0000256" key="2">
    <source>
        <dbReference type="PROSITE-ProRule" id="PRU00169"/>
    </source>
</evidence>
<proteinExistence type="predicted"/>
<dbReference type="SUPFAM" id="SSF52172">
    <property type="entry name" value="CheY-like"/>
    <property type="match status" value="1"/>
</dbReference>
<accession>A0A7Y9FPU5</accession>
<dbReference type="Proteomes" id="UP000517753">
    <property type="component" value="Unassembled WGS sequence"/>
</dbReference>
<feature type="modified residue" description="4-aspartylphosphate" evidence="2">
    <location>
        <position position="59"/>
    </location>
</feature>
<dbReference type="GO" id="GO:0000160">
    <property type="term" value="P:phosphorelay signal transduction system"/>
    <property type="evidence" value="ECO:0007669"/>
    <property type="project" value="InterPro"/>
</dbReference>
<protein>
    <submittedName>
        <fullName evidence="4">CheY-like chemotaxis protein</fullName>
    </submittedName>
</protein>
<comment type="caution">
    <text evidence="4">The sequence shown here is derived from an EMBL/GenBank/DDBJ whole genome shotgun (WGS) entry which is preliminary data.</text>
</comment>
<evidence type="ECO:0000256" key="1">
    <source>
        <dbReference type="ARBA" id="ARBA00022553"/>
    </source>
</evidence>
<keyword evidence="5" id="KW-1185">Reference proteome</keyword>
<dbReference type="Pfam" id="PF00072">
    <property type="entry name" value="Response_reg"/>
    <property type="match status" value="1"/>
</dbReference>
<feature type="domain" description="Response regulatory" evidence="3">
    <location>
        <begin position="8"/>
        <end position="122"/>
    </location>
</feature>
<evidence type="ECO:0000313" key="5">
    <source>
        <dbReference type="Proteomes" id="UP000517753"/>
    </source>
</evidence>
<dbReference type="InterPro" id="IPR011006">
    <property type="entry name" value="CheY-like_superfamily"/>
</dbReference>
<name>A0A7Y9FPU5_9SPHN</name>
<organism evidence="4 5">
    <name type="scientific">Sphingomonas melonis</name>
    <dbReference type="NCBI Taxonomy" id="152682"/>
    <lineage>
        <taxon>Bacteria</taxon>
        <taxon>Pseudomonadati</taxon>
        <taxon>Pseudomonadota</taxon>
        <taxon>Alphaproteobacteria</taxon>
        <taxon>Sphingomonadales</taxon>
        <taxon>Sphingomonadaceae</taxon>
        <taxon>Sphingomonas</taxon>
    </lineage>
</organism>
<sequence>METSTIPYALAVDDDPFILMDVTGILEDAGFRTHEADDGDAAILMLPEYAHTITLLFSDVDMPGDTDGFALARHVAEHYPWIEIVIASGRVSPGAGDMPEKATFLSKPFTAAMITEHLRETLPDGKKPEQLRTAV</sequence>
<dbReference type="PROSITE" id="PS50110">
    <property type="entry name" value="RESPONSE_REGULATORY"/>
    <property type="match status" value="1"/>
</dbReference>
<evidence type="ECO:0000313" key="4">
    <source>
        <dbReference type="EMBL" id="NYD91108.1"/>
    </source>
</evidence>
<dbReference type="AlphaFoldDB" id="A0A7Y9FPU5"/>
<gene>
    <name evidence="4" type="ORF">HD841_002915</name>
</gene>
<evidence type="ECO:0000259" key="3">
    <source>
        <dbReference type="PROSITE" id="PS50110"/>
    </source>
</evidence>
<dbReference type="InterPro" id="IPR050595">
    <property type="entry name" value="Bact_response_regulator"/>
</dbReference>
<dbReference type="PANTHER" id="PTHR44591">
    <property type="entry name" value="STRESS RESPONSE REGULATOR PROTEIN 1"/>
    <property type="match status" value="1"/>
</dbReference>